<comment type="catalytic activity">
    <reaction evidence="10">
        <text>Endonucleolytic cleavage of RNA, removing extra 3' nucleotides from tRNA precursor, generating 3' termini of tRNAs. A 3'-hydroxy group is left at the tRNA terminus and a 5'-phosphoryl group is left at the trailer molecule.</text>
        <dbReference type="EC" id="3.1.26.11"/>
    </reaction>
</comment>
<protein>
    <recommendedName>
        <fullName evidence="2 10">Ribonuclease Z</fullName>
        <shortName evidence="10">RNase Z</shortName>
        <ecNumber evidence="2 10">3.1.26.11</ecNumber>
    </recommendedName>
    <alternativeName>
        <fullName evidence="10">tRNA 3 endonuclease</fullName>
    </alternativeName>
    <alternativeName>
        <fullName evidence="10">tRNase Z</fullName>
    </alternativeName>
</protein>
<comment type="cofactor">
    <cofactor evidence="10">
        <name>Zn(2+)</name>
        <dbReference type="ChEBI" id="CHEBI:29105"/>
    </cofactor>
    <text evidence="10">Binds 2 Zn(2+) ions.</text>
</comment>
<evidence type="ECO:0000313" key="12">
    <source>
        <dbReference type="Proteomes" id="UP000051992"/>
    </source>
</evidence>
<dbReference type="FunFam" id="3.60.15.10:FF:000002">
    <property type="entry name" value="Ribonuclease Z"/>
    <property type="match status" value="1"/>
</dbReference>
<keyword evidence="3 10" id="KW-0819">tRNA processing</keyword>
<dbReference type="PANTHER" id="PTHR46018:SF2">
    <property type="entry name" value="ZINC PHOSPHODIESTERASE ELAC PROTEIN 1"/>
    <property type="match status" value="1"/>
</dbReference>
<dbReference type="EC" id="3.1.26.11" evidence="2 10"/>
<dbReference type="EMBL" id="JQBM01000001">
    <property type="protein sequence ID" value="KRN47098.1"/>
    <property type="molecule type" value="Genomic_DNA"/>
</dbReference>
<name>A0A0R2HBL6_WEIVI</name>
<evidence type="ECO:0000256" key="6">
    <source>
        <dbReference type="ARBA" id="ARBA00022759"/>
    </source>
</evidence>
<keyword evidence="7 10" id="KW-0378">Hydrolase</keyword>
<evidence type="ECO:0000256" key="2">
    <source>
        <dbReference type="ARBA" id="ARBA00012477"/>
    </source>
</evidence>
<feature type="binding site" evidence="10">
    <location>
        <position position="218"/>
    </location>
    <ligand>
        <name>Zn(2+)</name>
        <dbReference type="ChEBI" id="CHEBI:29105"/>
        <label>2</label>
        <note>catalytic</note>
    </ligand>
</feature>
<comment type="subunit">
    <text evidence="1 10">Homodimer.</text>
</comment>
<dbReference type="GO" id="GO:0042781">
    <property type="term" value="F:3'-tRNA processing endoribonuclease activity"/>
    <property type="evidence" value="ECO:0007669"/>
    <property type="project" value="UniProtKB-UniRule"/>
</dbReference>
<feature type="binding site" evidence="10">
    <location>
        <position position="70"/>
    </location>
    <ligand>
        <name>Zn(2+)</name>
        <dbReference type="ChEBI" id="CHEBI:29105"/>
        <label>1</label>
        <note>catalytic</note>
    </ligand>
</feature>
<dbReference type="NCBIfam" id="TIGR02651">
    <property type="entry name" value="RNase_Z"/>
    <property type="match status" value="1"/>
</dbReference>
<feature type="binding site" evidence="10">
    <location>
        <position position="218"/>
    </location>
    <ligand>
        <name>Zn(2+)</name>
        <dbReference type="ChEBI" id="CHEBI:29105"/>
        <label>1</label>
        <note>catalytic</note>
    </ligand>
</feature>
<evidence type="ECO:0000313" key="11">
    <source>
        <dbReference type="EMBL" id="KRN47098.1"/>
    </source>
</evidence>
<gene>
    <name evidence="10" type="primary">rnz</name>
    <name evidence="11" type="ORF">IV50_GL000368</name>
</gene>
<evidence type="ECO:0000256" key="5">
    <source>
        <dbReference type="ARBA" id="ARBA00022723"/>
    </source>
</evidence>
<evidence type="ECO:0000256" key="7">
    <source>
        <dbReference type="ARBA" id="ARBA00022801"/>
    </source>
</evidence>
<organism evidence="11 12">
    <name type="scientific">Weissella viridescens</name>
    <name type="common">Lactobacillus viridescens</name>
    <dbReference type="NCBI Taxonomy" id="1629"/>
    <lineage>
        <taxon>Bacteria</taxon>
        <taxon>Bacillati</taxon>
        <taxon>Bacillota</taxon>
        <taxon>Bacilli</taxon>
        <taxon>Lactobacillales</taxon>
        <taxon>Lactobacillaceae</taxon>
        <taxon>Weissella</taxon>
    </lineage>
</organism>
<dbReference type="Pfam" id="PF23023">
    <property type="entry name" value="Anti-Pycsar_Apyc1"/>
    <property type="match status" value="1"/>
</dbReference>
<evidence type="ECO:0000256" key="4">
    <source>
        <dbReference type="ARBA" id="ARBA00022722"/>
    </source>
</evidence>
<dbReference type="InterPro" id="IPR013471">
    <property type="entry name" value="RNase_Z/BN"/>
</dbReference>
<comment type="similarity">
    <text evidence="10">Belongs to the RNase Z family.</text>
</comment>
<dbReference type="GO" id="GO:0042802">
    <property type="term" value="F:identical protein binding"/>
    <property type="evidence" value="ECO:0007669"/>
    <property type="project" value="UniProtKB-ARBA"/>
</dbReference>
<comment type="caution">
    <text evidence="11">The sequence shown here is derived from an EMBL/GenBank/DDBJ whole genome shotgun (WGS) entry which is preliminary data.</text>
</comment>
<dbReference type="AlphaFoldDB" id="A0A0R2HBL6"/>
<feature type="binding site" evidence="10">
    <location>
        <position position="72"/>
    </location>
    <ligand>
        <name>Zn(2+)</name>
        <dbReference type="ChEBI" id="CHEBI:29105"/>
        <label>2</label>
        <note>catalytic</note>
    </ligand>
</feature>
<accession>A0A0R2HBL6</accession>
<comment type="function">
    <text evidence="9 10">Zinc phosphodiesterase, which displays some tRNA 3'-processing endonuclease activity. Probably involved in tRNA maturation, by removing a 3'-trailer from precursor tRNA.</text>
</comment>
<dbReference type="CDD" id="cd07717">
    <property type="entry name" value="RNaseZ_ZiPD-like_MBL-fold"/>
    <property type="match status" value="1"/>
</dbReference>
<feature type="binding site" evidence="10">
    <location>
        <position position="73"/>
    </location>
    <ligand>
        <name>Zn(2+)</name>
        <dbReference type="ChEBI" id="CHEBI:29105"/>
        <label>2</label>
        <note>catalytic</note>
    </ligand>
</feature>
<keyword evidence="5 10" id="KW-0479">Metal-binding</keyword>
<dbReference type="Gene3D" id="3.60.15.10">
    <property type="entry name" value="Ribonuclease Z/Hydroxyacylglutathione hydrolase-like"/>
    <property type="match status" value="1"/>
</dbReference>
<dbReference type="HAMAP" id="MF_01818">
    <property type="entry name" value="RNase_Z_BN"/>
    <property type="match status" value="1"/>
</dbReference>
<dbReference type="PATRIC" id="fig|1629.5.peg.372"/>
<evidence type="ECO:0000256" key="3">
    <source>
        <dbReference type="ARBA" id="ARBA00022694"/>
    </source>
</evidence>
<feature type="binding site" evidence="10">
    <location>
        <position position="147"/>
    </location>
    <ligand>
        <name>Zn(2+)</name>
        <dbReference type="ChEBI" id="CHEBI:29105"/>
        <label>1</label>
        <note>catalytic</note>
    </ligand>
</feature>
<dbReference type="GO" id="GO:0008270">
    <property type="term" value="F:zinc ion binding"/>
    <property type="evidence" value="ECO:0007669"/>
    <property type="project" value="UniProtKB-UniRule"/>
</dbReference>
<feature type="active site" description="Proton acceptor" evidence="10">
    <location>
        <position position="72"/>
    </location>
</feature>
<keyword evidence="6 10" id="KW-0255">Endonuclease</keyword>
<reference evidence="11 12" key="1">
    <citation type="journal article" date="2015" name="Genome Announc.">
        <title>Expanding the biotechnology potential of lactobacilli through comparative genomics of 213 strains and associated genera.</title>
        <authorList>
            <person name="Sun Z."/>
            <person name="Harris H.M."/>
            <person name="McCann A."/>
            <person name="Guo C."/>
            <person name="Argimon S."/>
            <person name="Zhang W."/>
            <person name="Yang X."/>
            <person name="Jeffery I.B."/>
            <person name="Cooney J.C."/>
            <person name="Kagawa T.F."/>
            <person name="Liu W."/>
            <person name="Song Y."/>
            <person name="Salvetti E."/>
            <person name="Wrobel A."/>
            <person name="Rasinkangas P."/>
            <person name="Parkhill J."/>
            <person name="Rea M.C."/>
            <person name="O'Sullivan O."/>
            <person name="Ritari J."/>
            <person name="Douillard F.P."/>
            <person name="Paul Ross R."/>
            <person name="Yang R."/>
            <person name="Briner A.E."/>
            <person name="Felis G.E."/>
            <person name="de Vos W.M."/>
            <person name="Barrangou R."/>
            <person name="Klaenhammer T.R."/>
            <person name="Caufield P.W."/>
            <person name="Cui Y."/>
            <person name="Zhang H."/>
            <person name="O'Toole P.W."/>
        </authorList>
    </citation>
    <scope>NUCLEOTIDE SEQUENCE [LARGE SCALE GENOMIC DNA]</scope>
    <source>
        <strain evidence="11 12">DSM 20410</strain>
    </source>
</reference>
<evidence type="ECO:0000256" key="9">
    <source>
        <dbReference type="ARBA" id="ARBA00057812"/>
    </source>
</evidence>
<evidence type="ECO:0000256" key="10">
    <source>
        <dbReference type="HAMAP-Rule" id="MF_01818"/>
    </source>
</evidence>
<dbReference type="SUPFAM" id="SSF56281">
    <property type="entry name" value="Metallo-hydrolase/oxidoreductase"/>
    <property type="match status" value="1"/>
</dbReference>
<dbReference type="InterPro" id="IPR036866">
    <property type="entry name" value="RibonucZ/Hydroxyglut_hydro"/>
</dbReference>
<evidence type="ECO:0000256" key="8">
    <source>
        <dbReference type="ARBA" id="ARBA00022833"/>
    </source>
</evidence>
<dbReference type="NCBIfam" id="NF000801">
    <property type="entry name" value="PRK00055.1-3"/>
    <property type="match status" value="1"/>
</dbReference>
<dbReference type="PANTHER" id="PTHR46018">
    <property type="entry name" value="ZINC PHOSPHODIESTERASE ELAC PROTEIN 1"/>
    <property type="match status" value="1"/>
</dbReference>
<keyword evidence="8 10" id="KW-0862">Zinc</keyword>
<dbReference type="Proteomes" id="UP000051992">
    <property type="component" value="Unassembled WGS sequence"/>
</dbReference>
<proteinExistence type="inferred from homology"/>
<feature type="binding site" evidence="10">
    <location>
        <position position="68"/>
    </location>
    <ligand>
        <name>Zn(2+)</name>
        <dbReference type="ChEBI" id="CHEBI:29105"/>
        <label>1</label>
        <note>catalytic</note>
    </ligand>
</feature>
<keyword evidence="12" id="KW-1185">Reference proteome</keyword>
<evidence type="ECO:0000256" key="1">
    <source>
        <dbReference type="ARBA" id="ARBA00011738"/>
    </source>
</evidence>
<feature type="binding site" evidence="10">
    <location>
        <position position="276"/>
    </location>
    <ligand>
        <name>Zn(2+)</name>
        <dbReference type="ChEBI" id="CHEBI:29105"/>
        <label>2</label>
        <note>catalytic</note>
    </ligand>
</feature>
<sequence>MEEQVMQLEFLGTGASVPARFRNVTSIALRLLDELNSVWLFDVGEGTQIQMLSSSIRPRKIDKIFITHLHGDHIFGLPGLLASRSFQGGDDTMTIYGPKGIKRFVETSLQVSQTHLTYPLAFVEIDPVGGVVFEDDKMTVTAKPLDHKILSFGYRIDEHDMVGELQVDKLKALNVPAGPQYGQLKNGNDITLADGTLIKSADVIGPAKKGRSVVILGDTRKTDEAAELAEGADVLVHESTYGKGEGKKARNHYHATSLQAAEIAEKAHVGRLFLTHISARYAGKSASALAYQARTIFENTRVVNDFDVFEIPYGEQTNSKPIKIDHVIEDQEG</sequence>
<keyword evidence="4 10" id="KW-0540">Nuclease</keyword>